<sequence>MWCTVEMLKLGWKRWRWGMCTSVVWRERSLLGWMNCHALLQRRALLLPQCFLLAPANHSLLSPTPASPPPLHPPHYPLPHALDRHPHGPLPCPFPSPPTSTVRSLHGSSSRDSLCATATLLKSVMVCCYYFSPAWELNRRNHLLVSRPPSRPAIKLPPFTPFPRGSYCSLSELELRQRIQTIAVSSRLPLCPPLPPHCRSCRNHREPN</sequence>
<gene>
    <name evidence="1" type="ORF">EX30DRAFT_125609</name>
</gene>
<dbReference type="AlphaFoldDB" id="A0A4S2MP40"/>
<evidence type="ECO:0000313" key="2">
    <source>
        <dbReference type="Proteomes" id="UP000298138"/>
    </source>
</evidence>
<evidence type="ECO:0000313" key="1">
    <source>
        <dbReference type="EMBL" id="TGZ78946.1"/>
    </source>
</evidence>
<organism evidence="1 2">
    <name type="scientific">Ascodesmis nigricans</name>
    <dbReference type="NCBI Taxonomy" id="341454"/>
    <lineage>
        <taxon>Eukaryota</taxon>
        <taxon>Fungi</taxon>
        <taxon>Dikarya</taxon>
        <taxon>Ascomycota</taxon>
        <taxon>Pezizomycotina</taxon>
        <taxon>Pezizomycetes</taxon>
        <taxon>Pezizales</taxon>
        <taxon>Ascodesmidaceae</taxon>
        <taxon>Ascodesmis</taxon>
    </lineage>
</organism>
<dbReference type="EMBL" id="ML220136">
    <property type="protein sequence ID" value="TGZ78946.1"/>
    <property type="molecule type" value="Genomic_DNA"/>
</dbReference>
<proteinExistence type="predicted"/>
<reference evidence="1 2" key="1">
    <citation type="submission" date="2019-04" db="EMBL/GenBank/DDBJ databases">
        <title>Comparative genomics and transcriptomics to analyze fruiting body development in filamentous ascomycetes.</title>
        <authorList>
            <consortium name="DOE Joint Genome Institute"/>
            <person name="Lutkenhaus R."/>
            <person name="Traeger S."/>
            <person name="Breuer J."/>
            <person name="Kuo A."/>
            <person name="Lipzen A."/>
            <person name="Pangilinan J."/>
            <person name="Dilworth D."/>
            <person name="Sandor L."/>
            <person name="Poggeler S."/>
            <person name="Barry K."/>
            <person name="Grigoriev I.V."/>
            <person name="Nowrousian M."/>
        </authorList>
    </citation>
    <scope>NUCLEOTIDE SEQUENCE [LARGE SCALE GENOMIC DNA]</scope>
    <source>
        <strain evidence="1 2">CBS 389.68</strain>
    </source>
</reference>
<protein>
    <submittedName>
        <fullName evidence="1">Uncharacterized protein</fullName>
    </submittedName>
</protein>
<keyword evidence="2" id="KW-1185">Reference proteome</keyword>
<dbReference type="Proteomes" id="UP000298138">
    <property type="component" value="Unassembled WGS sequence"/>
</dbReference>
<accession>A0A4S2MP40</accession>
<dbReference type="InParanoid" id="A0A4S2MP40"/>
<name>A0A4S2MP40_9PEZI</name>